<evidence type="ECO:0008006" key="4">
    <source>
        <dbReference type="Google" id="ProtNLM"/>
    </source>
</evidence>
<keyword evidence="3" id="KW-1185">Reference proteome</keyword>
<feature type="compositionally biased region" description="Low complexity" evidence="1">
    <location>
        <begin position="99"/>
        <end position="113"/>
    </location>
</feature>
<dbReference type="PANTHER" id="PTHR34066">
    <property type="entry name" value="GROWTH FACTOR 2"/>
    <property type="match status" value="1"/>
</dbReference>
<organism evidence="2 3">
    <name type="scientific">Ustilago trichophora</name>
    <dbReference type="NCBI Taxonomy" id="86804"/>
    <lineage>
        <taxon>Eukaryota</taxon>
        <taxon>Fungi</taxon>
        <taxon>Dikarya</taxon>
        <taxon>Basidiomycota</taxon>
        <taxon>Ustilaginomycotina</taxon>
        <taxon>Ustilaginomycetes</taxon>
        <taxon>Ustilaginales</taxon>
        <taxon>Ustilaginaceae</taxon>
        <taxon>Ustilago</taxon>
    </lineage>
</organism>
<reference evidence="2 3" key="1">
    <citation type="submission" date="2018-03" db="EMBL/GenBank/DDBJ databases">
        <authorList>
            <person name="Guldener U."/>
        </authorList>
    </citation>
    <scope>NUCLEOTIDE SEQUENCE [LARGE SCALE GENOMIC DNA]</scope>
    <source>
        <strain evidence="2 3">NBRC100155</strain>
    </source>
</reference>
<dbReference type="Pfam" id="PF08576">
    <property type="entry name" value="DUF1764"/>
    <property type="match status" value="1"/>
</dbReference>
<dbReference type="InterPro" id="IPR013885">
    <property type="entry name" value="DUF1764_euk"/>
</dbReference>
<dbReference type="Proteomes" id="UP000324022">
    <property type="component" value="Unassembled WGS sequence"/>
</dbReference>
<proteinExistence type="predicted"/>
<evidence type="ECO:0000313" key="3">
    <source>
        <dbReference type="Proteomes" id="UP000324022"/>
    </source>
</evidence>
<evidence type="ECO:0000313" key="2">
    <source>
        <dbReference type="EMBL" id="SPO25457.1"/>
    </source>
</evidence>
<protein>
    <recommendedName>
        <fullName evidence="4">DUF1764-domain-containing protein</fullName>
    </recommendedName>
</protein>
<dbReference type="AlphaFoldDB" id="A0A5C3E770"/>
<feature type="compositionally biased region" description="Polar residues" evidence="1">
    <location>
        <begin position="33"/>
        <end position="46"/>
    </location>
</feature>
<gene>
    <name evidence="2" type="ORF">UTRI_03123_B</name>
</gene>
<dbReference type="OrthoDB" id="20835at2759"/>
<feature type="region of interest" description="Disordered" evidence="1">
    <location>
        <begin position="1"/>
        <end position="190"/>
    </location>
</feature>
<accession>A0A5C3E770</accession>
<dbReference type="PANTHER" id="PTHR34066:SF1">
    <property type="entry name" value="DUF1764 FAMILY PROTEIN"/>
    <property type="match status" value="1"/>
</dbReference>
<sequence>MAKKSSMDKLATTQGSSKKKSGGMSEIDDIFSTGPSTTAATVSGSNEAVKKGKSKGKDKAVDEGLKSTVSKKQSMSKDEAVASSEVTKKEKKRKRSEAESTIVTSSSSTASNPKDTKSDKAKLKKPKSRAVQIITDTSNTIPIHTAPSTLPTSTKSSSSSRPSSAAVQADDLDEFTDSRGTTRKRTEDGLRIFTAEELKLGQGGDTPDCPFDCQCCKYSKNIQRQPQTIPGCCQTG</sequence>
<name>A0A5C3E770_9BASI</name>
<feature type="compositionally biased region" description="Low complexity" evidence="1">
    <location>
        <begin position="145"/>
        <end position="166"/>
    </location>
</feature>
<feature type="compositionally biased region" description="Basic and acidic residues" evidence="1">
    <location>
        <begin position="55"/>
        <end position="65"/>
    </location>
</feature>
<evidence type="ECO:0000256" key="1">
    <source>
        <dbReference type="SAM" id="MobiDB-lite"/>
    </source>
</evidence>
<dbReference type="EMBL" id="OOIN01000011">
    <property type="protein sequence ID" value="SPO25457.1"/>
    <property type="molecule type" value="Genomic_DNA"/>
</dbReference>